<reference evidence="2" key="1">
    <citation type="submission" date="2020-04" db="EMBL/GenBank/DDBJ databases">
        <title>Description of Shewanella salipaludis sp. nov., isolated from a salt marsh.</title>
        <authorList>
            <person name="Park S."/>
            <person name="Yoon J.-H."/>
        </authorList>
    </citation>
    <scope>NUCLEOTIDE SEQUENCE</scope>
    <source>
        <strain evidence="2">SHSM-M6</strain>
    </source>
</reference>
<keyword evidence="1" id="KW-0812">Transmembrane</keyword>
<keyword evidence="1" id="KW-0472">Membrane</keyword>
<dbReference type="RefSeq" id="WP_169562948.1">
    <property type="nucleotide sequence ID" value="NZ_JAAXYH010000002.1"/>
</dbReference>
<evidence type="ECO:0000313" key="2">
    <source>
        <dbReference type="EMBL" id="NMH64260.1"/>
    </source>
</evidence>
<dbReference type="Proteomes" id="UP000737113">
    <property type="component" value="Unassembled WGS sequence"/>
</dbReference>
<accession>A0A972G4G6</accession>
<organism evidence="2 3">
    <name type="scientific">Shewanella salipaludis</name>
    <dbReference type="NCBI Taxonomy" id="2723052"/>
    <lineage>
        <taxon>Bacteria</taxon>
        <taxon>Pseudomonadati</taxon>
        <taxon>Pseudomonadota</taxon>
        <taxon>Gammaproteobacteria</taxon>
        <taxon>Alteromonadales</taxon>
        <taxon>Shewanellaceae</taxon>
        <taxon>Shewanella</taxon>
    </lineage>
</organism>
<keyword evidence="3" id="KW-1185">Reference proteome</keyword>
<dbReference type="AlphaFoldDB" id="A0A972G4G6"/>
<comment type="caution">
    <text evidence="2">The sequence shown here is derived from an EMBL/GenBank/DDBJ whole genome shotgun (WGS) entry which is preliminary data.</text>
</comment>
<proteinExistence type="predicted"/>
<dbReference type="Pfam" id="PF14345">
    <property type="entry name" value="GDYXXLXY"/>
    <property type="match status" value="1"/>
</dbReference>
<gene>
    <name evidence="2" type="ORF">HC757_03630</name>
</gene>
<sequence length="171" mass="18917">MIELAALSAAAAKRLSLWVCVSTLLVLASVNWGIYQKERLLAEGLDIRFELAPVDPRSLMQGDYMALNYAMAGEVAAQLAEGQTDGVLLVRLDADRVGQFDGLYLGQPLQPAQFKVQFRLRHGLIKLASNAFFFEEGQGSHFAVARFGEFKLKQNGELLLISLLDENFVKL</sequence>
<dbReference type="EMBL" id="JAAXYH010000002">
    <property type="protein sequence ID" value="NMH64260.1"/>
    <property type="molecule type" value="Genomic_DNA"/>
</dbReference>
<evidence type="ECO:0000313" key="3">
    <source>
        <dbReference type="Proteomes" id="UP000737113"/>
    </source>
</evidence>
<name>A0A972G4G6_9GAMM</name>
<dbReference type="InterPro" id="IPR025833">
    <property type="entry name" value="GDYXXLXY"/>
</dbReference>
<feature type="transmembrane region" description="Helical" evidence="1">
    <location>
        <begin position="15"/>
        <end position="35"/>
    </location>
</feature>
<evidence type="ECO:0000256" key="1">
    <source>
        <dbReference type="SAM" id="Phobius"/>
    </source>
</evidence>
<keyword evidence="1" id="KW-1133">Transmembrane helix</keyword>
<protein>
    <submittedName>
        <fullName evidence="2">GDYXXLXY domain-containing protein</fullName>
    </submittedName>
</protein>